<feature type="domain" description="PX" evidence="8">
    <location>
        <begin position="3"/>
        <end position="119"/>
    </location>
</feature>
<dbReference type="PROSITE" id="PS50192">
    <property type="entry name" value="T_SNARE"/>
    <property type="match status" value="1"/>
</dbReference>
<evidence type="ECO:0008006" key="11">
    <source>
        <dbReference type="Google" id="ProtNLM"/>
    </source>
</evidence>
<dbReference type="Gene3D" id="1.20.5.110">
    <property type="match status" value="1"/>
</dbReference>
<evidence type="ECO:0000256" key="6">
    <source>
        <dbReference type="SAM" id="MobiDB-lite"/>
    </source>
</evidence>
<dbReference type="AlphaFoldDB" id="A0A8H7UAH2"/>
<dbReference type="SMART" id="SM00397">
    <property type="entry name" value="t_SNARE"/>
    <property type="match status" value="1"/>
</dbReference>
<evidence type="ECO:0000259" key="7">
    <source>
        <dbReference type="PROSITE" id="PS50192"/>
    </source>
</evidence>
<reference evidence="9" key="1">
    <citation type="submission" date="2020-12" db="EMBL/GenBank/DDBJ databases">
        <title>Metabolic potential, ecology and presence of endohyphal bacteria is reflected in genomic diversity of Mucoromycotina.</title>
        <authorList>
            <person name="Muszewska A."/>
            <person name="Okrasinska A."/>
            <person name="Steczkiewicz K."/>
            <person name="Drgas O."/>
            <person name="Orlowska M."/>
            <person name="Perlinska-Lenart U."/>
            <person name="Aleksandrzak-Piekarczyk T."/>
            <person name="Szatraj K."/>
            <person name="Zielenkiewicz U."/>
            <person name="Pilsyk S."/>
            <person name="Malc E."/>
            <person name="Mieczkowski P."/>
            <person name="Kruszewska J.S."/>
            <person name="Biernat P."/>
            <person name="Pawlowska J."/>
        </authorList>
    </citation>
    <scope>NUCLEOTIDE SEQUENCE</scope>
    <source>
        <strain evidence="9">WA0000067209</strain>
    </source>
</reference>
<accession>A0A8H7UAH2</accession>
<sequence length="365" mass="41736">MSENIQAIYVRNAENRNKPNPHTVYRIEIHAAVRTWSIWKRYSEFEKFHNQLVAQFPKHPPPNALPAKHWFTKTYGNVDLIEDRRRGLDAYLRGIMSSRDDRWRQTDTWREFLSIPTGRPLDASSMYTSESWLDEFREMQTSAREIRSLVNKRETHIARNEISASHNCTMQAKKLLTTMSSRLSDLDSGLIGLANGSMGESLMTEGELRRRQDMLAGLKDERDGLARLVSAARADIMPSDTTKQPAKAGDRRALLKTSNNSPPGHSAAPVSNRVFGNANRQPPRETEQTRGVDNEGLLKLQQQMMDDQDSQVEQFSSILSRQRQVSFAIGQELENQNQLLEELDADVDRTQVKLKFANKKLSKIK</sequence>
<dbReference type="GO" id="GO:0016192">
    <property type="term" value="P:vesicle-mediated transport"/>
    <property type="evidence" value="ECO:0007669"/>
    <property type="project" value="UniProtKB-ARBA"/>
</dbReference>
<dbReference type="InterPro" id="IPR000727">
    <property type="entry name" value="T_SNARE_dom"/>
</dbReference>
<evidence type="ECO:0000256" key="5">
    <source>
        <dbReference type="SAM" id="Coils"/>
    </source>
</evidence>
<comment type="caution">
    <text evidence="9">The sequence shown here is derived from an EMBL/GenBank/DDBJ whole genome shotgun (WGS) entry which is preliminary data.</text>
</comment>
<evidence type="ECO:0000256" key="1">
    <source>
        <dbReference type="ARBA" id="ARBA00004116"/>
    </source>
</evidence>
<keyword evidence="10" id="KW-1185">Reference proteome</keyword>
<protein>
    <recommendedName>
        <fullName evidence="11">Syntaxin</fullName>
    </recommendedName>
</protein>
<feature type="region of interest" description="Disordered" evidence="6">
    <location>
        <begin position="238"/>
        <end position="291"/>
    </location>
</feature>
<keyword evidence="3 5" id="KW-0175">Coiled coil</keyword>
<comment type="subcellular location">
    <subcellularLocation>
        <location evidence="1">Vacuole</location>
    </subcellularLocation>
</comment>
<feature type="compositionally biased region" description="Basic and acidic residues" evidence="6">
    <location>
        <begin position="282"/>
        <end position="291"/>
    </location>
</feature>
<dbReference type="FunFam" id="1.20.5.110:FF:000058">
    <property type="entry name" value="VAM7p Vacuolar SNARE protein"/>
    <property type="match status" value="1"/>
</dbReference>
<dbReference type="GO" id="GO:0000329">
    <property type="term" value="C:fungal-type vacuole membrane"/>
    <property type="evidence" value="ECO:0007669"/>
    <property type="project" value="UniProtKB-ARBA"/>
</dbReference>
<dbReference type="EMBL" id="JAEPQZ010000011">
    <property type="protein sequence ID" value="KAG2175700.1"/>
    <property type="molecule type" value="Genomic_DNA"/>
</dbReference>
<organism evidence="9 10">
    <name type="scientific">Mortierella isabellina</name>
    <name type="common">Filamentous fungus</name>
    <name type="synonym">Umbelopsis isabellina</name>
    <dbReference type="NCBI Taxonomy" id="91625"/>
    <lineage>
        <taxon>Eukaryota</taxon>
        <taxon>Fungi</taxon>
        <taxon>Fungi incertae sedis</taxon>
        <taxon>Mucoromycota</taxon>
        <taxon>Mucoromycotina</taxon>
        <taxon>Umbelopsidomycetes</taxon>
        <taxon>Umbelopsidales</taxon>
        <taxon>Umbelopsidaceae</taxon>
        <taxon>Umbelopsis</taxon>
    </lineage>
</organism>
<dbReference type="InterPro" id="IPR001683">
    <property type="entry name" value="PX_dom"/>
</dbReference>
<evidence type="ECO:0000256" key="3">
    <source>
        <dbReference type="ARBA" id="ARBA00023054"/>
    </source>
</evidence>
<dbReference type="GO" id="GO:0007034">
    <property type="term" value="P:vacuolar transport"/>
    <property type="evidence" value="ECO:0007669"/>
    <property type="project" value="UniProtKB-ARBA"/>
</dbReference>
<dbReference type="Pfam" id="PF00787">
    <property type="entry name" value="PX"/>
    <property type="match status" value="1"/>
</dbReference>
<dbReference type="CDD" id="cd06897">
    <property type="entry name" value="PX_SNARE"/>
    <property type="match status" value="1"/>
</dbReference>
<dbReference type="SMART" id="SM00312">
    <property type="entry name" value="PX"/>
    <property type="match status" value="1"/>
</dbReference>
<dbReference type="PANTHER" id="PTHR22775:SF3">
    <property type="entry name" value="SORTING NEXIN-13"/>
    <property type="match status" value="1"/>
</dbReference>
<dbReference type="CDD" id="cd15858">
    <property type="entry name" value="SNARE_VAM7"/>
    <property type="match status" value="1"/>
</dbReference>
<dbReference type="PANTHER" id="PTHR22775">
    <property type="entry name" value="SORTING NEXIN"/>
    <property type="match status" value="1"/>
</dbReference>
<keyword evidence="2" id="KW-0926">Vacuole</keyword>
<evidence type="ECO:0000256" key="2">
    <source>
        <dbReference type="ARBA" id="ARBA00022554"/>
    </source>
</evidence>
<dbReference type="PROSITE" id="PS50195">
    <property type="entry name" value="PX"/>
    <property type="match status" value="1"/>
</dbReference>
<feature type="domain" description="T-SNARE coiled-coil homology" evidence="7">
    <location>
        <begin position="302"/>
        <end position="364"/>
    </location>
</feature>
<dbReference type="GO" id="GO:0035091">
    <property type="term" value="F:phosphatidylinositol binding"/>
    <property type="evidence" value="ECO:0007669"/>
    <property type="project" value="InterPro"/>
</dbReference>
<dbReference type="InterPro" id="IPR036871">
    <property type="entry name" value="PX_dom_sf"/>
</dbReference>
<dbReference type="SUPFAM" id="SSF58038">
    <property type="entry name" value="SNARE fusion complex"/>
    <property type="match status" value="1"/>
</dbReference>
<evidence type="ECO:0000313" key="9">
    <source>
        <dbReference type="EMBL" id="KAG2175700.1"/>
    </source>
</evidence>
<dbReference type="Proteomes" id="UP000654370">
    <property type="component" value="Unassembled WGS sequence"/>
</dbReference>
<evidence type="ECO:0000313" key="10">
    <source>
        <dbReference type="Proteomes" id="UP000654370"/>
    </source>
</evidence>
<proteinExistence type="predicted"/>
<dbReference type="Gene3D" id="3.30.1520.10">
    <property type="entry name" value="Phox-like domain"/>
    <property type="match status" value="1"/>
</dbReference>
<comment type="function">
    <text evidence="4">Essential for proper morphogenesis of the vacuole. May exist as structural reinforcement on the surface of the vacuolar membrane and be required for maintenance against rupture by osmotic pressure.</text>
</comment>
<gene>
    <name evidence="9" type="ORF">INT43_001347</name>
</gene>
<evidence type="ECO:0000256" key="4">
    <source>
        <dbReference type="ARBA" id="ARBA00054927"/>
    </source>
</evidence>
<evidence type="ECO:0000259" key="8">
    <source>
        <dbReference type="PROSITE" id="PS50195"/>
    </source>
</evidence>
<dbReference type="GO" id="GO:0097576">
    <property type="term" value="P:vacuole fusion"/>
    <property type="evidence" value="ECO:0007669"/>
    <property type="project" value="UniProtKB-ARBA"/>
</dbReference>
<name>A0A8H7UAH2_MORIS</name>
<feature type="coiled-coil region" evidence="5">
    <location>
        <begin position="333"/>
        <end position="360"/>
    </location>
</feature>
<dbReference type="OrthoDB" id="428895at2759"/>
<dbReference type="SUPFAM" id="SSF64268">
    <property type="entry name" value="PX domain"/>
    <property type="match status" value="1"/>
</dbReference>